<name>A0AAN6KU09_9PEZI</name>
<protein>
    <recommendedName>
        <fullName evidence="8">Zn(2)-C6 fungal-type domain-containing protein</fullName>
    </recommendedName>
</protein>
<organism evidence="10 11">
    <name type="scientific">Friedmanniomyces endolithicus</name>
    <dbReference type="NCBI Taxonomy" id="329885"/>
    <lineage>
        <taxon>Eukaryota</taxon>
        <taxon>Fungi</taxon>
        <taxon>Dikarya</taxon>
        <taxon>Ascomycota</taxon>
        <taxon>Pezizomycotina</taxon>
        <taxon>Dothideomycetes</taxon>
        <taxon>Dothideomycetidae</taxon>
        <taxon>Mycosphaerellales</taxon>
        <taxon>Teratosphaeriaceae</taxon>
        <taxon>Friedmanniomyces</taxon>
    </lineage>
</organism>
<feature type="compositionally biased region" description="Polar residues" evidence="7">
    <location>
        <begin position="52"/>
        <end position="69"/>
    </location>
</feature>
<keyword evidence="6" id="KW-0539">Nucleus</keyword>
<dbReference type="SUPFAM" id="SSF57701">
    <property type="entry name" value="Zn2/Cys6 DNA-binding domain"/>
    <property type="match status" value="1"/>
</dbReference>
<dbReference type="GO" id="GO:0006351">
    <property type="term" value="P:DNA-templated transcription"/>
    <property type="evidence" value="ECO:0007669"/>
    <property type="project" value="InterPro"/>
</dbReference>
<keyword evidence="1" id="KW-0479">Metal-binding</keyword>
<evidence type="ECO:0000256" key="4">
    <source>
        <dbReference type="ARBA" id="ARBA00023125"/>
    </source>
</evidence>
<dbReference type="EMBL" id="JASUXU010000003">
    <property type="protein sequence ID" value="KAK0326872.1"/>
    <property type="molecule type" value="Genomic_DNA"/>
</dbReference>
<dbReference type="AlphaFoldDB" id="A0AAN6KU09"/>
<keyword evidence="4" id="KW-0238">DNA-binding</keyword>
<dbReference type="InterPro" id="IPR001138">
    <property type="entry name" value="Zn2Cys6_DnaBD"/>
</dbReference>
<evidence type="ECO:0000256" key="2">
    <source>
        <dbReference type="ARBA" id="ARBA00022833"/>
    </source>
</evidence>
<dbReference type="GO" id="GO:0003677">
    <property type="term" value="F:DNA binding"/>
    <property type="evidence" value="ECO:0007669"/>
    <property type="project" value="UniProtKB-KW"/>
</dbReference>
<dbReference type="CDD" id="cd00067">
    <property type="entry name" value="GAL4"/>
    <property type="match status" value="1"/>
</dbReference>
<evidence type="ECO:0000256" key="7">
    <source>
        <dbReference type="SAM" id="MobiDB-lite"/>
    </source>
</evidence>
<sequence>MSTPTSVDFRRKLGTACRSCKQRKIRCDIVGNQTPCTPCSKTGTECLRLTDNEPTTPSPSSHRQGSSDPTAAGLELLRPSLPSPQASRDETLNSFYQRGIGARHWEVFHETDPIRVVYVGDSTANLHHLVQSEQPANRLHFPWPPIKPTLPWKPDIHQTAAAGYLTSAVAQDLASFPARTVRDALVQTYFDDIHPCYPVIDEEEFRRQYRDPRNPPPLILFHAVLLAAARISDHPMVASSRPTVTATLFRRAKSIFELRHENDRVYLVQAALLIAWHVEDSDTISSNSYHWVGQATRIALGLGMHRDLTGRSTTLMPGFDRRHYRRLWWLVLQAETMTALEYGRPSMVRSEDYDQPPLNHGEFRNFDGSLDTLICADYFLINSELCETALQVQALNAPNAQGLDSAGIDERLARLALRLPRMNDFWSCQLRMSYSLVVLVLHRTARSPDSPIIAREAASTILTTFETMLSAGSIRKCSFHCSTPLLAAGIQFFQDMKSAASTTALMRANAAHAQLERLLRPVEELAKYWPHVEALSKLCVSLFNRGTVLLGDATADQPGGETDPQAEFLAQADISWHDIMAGYQLPDLRQGLDTEEWMYSL</sequence>
<proteinExistence type="predicted"/>
<gene>
    <name evidence="9" type="ORF">LTR82_001632</name>
    <name evidence="10" type="ORF">LTR91_004816</name>
</gene>
<keyword evidence="2" id="KW-0862">Zinc</keyword>
<dbReference type="Proteomes" id="UP001168146">
    <property type="component" value="Unassembled WGS sequence"/>
</dbReference>
<evidence type="ECO:0000256" key="1">
    <source>
        <dbReference type="ARBA" id="ARBA00022723"/>
    </source>
</evidence>
<dbReference type="CDD" id="cd12148">
    <property type="entry name" value="fungal_TF_MHR"/>
    <property type="match status" value="1"/>
</dbReference>
<dbReference type="GO" id="GO:0000981">
    <property type="term" value="F:DNA-binding transcription factor activity, RNA polymerase II-specific"/>
    <property type="evidence" value="ECO:0007669"/>
    <property type="project" value="InterPro"/>
</dbReference>
<accession>A0AAN6KU09</accession>
<dbReference type="PROSITE" id="PS00463">
    <property type="entry name" value="ZN2_CY6_FUNGAL_1"/>
    <property type="match status" value="1"/>
</dbReference>
<feature type="region of interest" description="Disordered" evidence="7">
    <location>
        <begin position="50"/>
        <end position="88"/>
    </location>
</feature>
<evidence type="ECO:0000256" key="5">
    <source>
        <dbReference type="ARBA" id="ARBA00023163"/>
    </source>
</evidence>
<reference evidence="10" key="2">
    <citation type="submission" date="2023-06" db="EMBL/GenBank/DDBJ databases">
        <title>Black Yeasts Isolated from many extreme environments.</title>
        <authorList>
            <person name="Coleine C."/>
            <person name="Stajich J.E."/>
            <person name="Selbmann L."/>
        </authorList>
    </citation>
    <scope>NUCLEOTIDE SEQUENCE</scope>
    <source>
        <strain evidence="10">CCFEE 5200</strain>
    </source>
</reference>
<evidence type="ECO:0000313" key="11">
    <source>
        <dbReference type="Proteomes" id="UP001175353"/>
    </source>
</evidence>
<dbReference type="SMART" id="SM00066">
    <property type="entry name" value="GAL4"/>
    <property type="match status" value="1"/>
</dbReference>
<evidence type="ECO:0000313" key="9">
    <source>
        <dbReference type="EMBL" id="KAK0326872.1"/>
    </source>
</evidence>
<dbReference type="Proteomes" id="UP001175353">
    <property type="component" value="Unassembled WGS sequence"/>
</dbReference>
<evidence type="ECO:0000256" key="3">
    <source>
        <dbReference type="ARBA" id="ARBA00023015"/>
    </source>
</evidence>
<dbReference type="GO" id="GO:0008270">
    <property type="term" value="F:zinc ion binding"/>
    <property type="evidence" value="ECO:0007669"/>
    <property type="project" value="InterPro"/>
</dbReference>
<dbReference type="SMART" id="SM00906">
    <property type="entry name" value="Fungal_trans"/>
    <property type="match status" value="1"/>
</dbReference>
<dbReference type="Pfam" id="PF04082">
    <property type="entry name" value="Fungal_trans"/>
    <property type="match status" value="1"/>
</dbReference>
<dbReference type="InterPro" id="IPR007219">
    <property type="entry name" value="XnlR_reg_dom"/>
</dbReference>
<dbReference type="Gene3D" id="4.10.240.10">
    <property type="entry name" value="Zn(2)-C6 fungal-type DNA-binding domain"/>
    <property type="match status" value="1"/>
</dbReference>
<evidence type="ECO:0000259" key="8">
    <source>
        <dbReference type="PROSITE" id="PS50048"/>
    </source>
</evidence>
<evidence type="ECO:0000313" key="10">
    <source>
        <dbReference type="EMBL" id="KAK1003025.1"/>
    </source>
</evidence>
<dbReference type="Pfam" id="PF00172">
    <property type="entry name" value="Zn_clus"/>
    <property type="match status" value="1"/>
</dbReference>
<keyword evidence="11" id="KW-1185">Reference proteome</keyword>
<comment type="caution">
    <text evidence="10">The sequence shown here is derived from an EMBL/GenBank/DDBJ whole genome shotgun (WGS) entry which is preliminary data.</text>
</comment>
<dbReference type="InterPro" id="IPR036864">
    <property type="entry name" value="Zn2-C6_fun-type_DNA-bd_sf"/>
</dbReference>
<dbReference type="EMBL" id="JAUJLE010000029">
    <property type="protein sequence ID" value="KAK1003025.1"/>
    <property type="molecule type" value="Genomic_DNA"/>
</dbReference>
<feature type="domain" description="Zn(2)-C6 fungal-type" evidence="8">
    <location>
        <begin position="16"/>
        <end position="46"/>
    </location>
</feature>
<keyword evidence="3" id="KW-0805">Transcription regulation</keyword>
<dbReference type="PROSITE" id="PS50048">
    <property type="entry name" value="ZN2_CY6_FUNGAL_2"/>
    <property type="match status" value="1"/>
</dbReference>
<dbReference type="PANTHER" id="PTHR47171">
    <property type="entry name" value="FARA-RELATED"/>
    <property type="match status" value="1"/>
</dbReference>
<evidence type="ECO:0000256" key="6">
    <source>
        <dbReference type="ARBA" id="ARBA00023242"/>
    </source>
</evidence>
<reference evidence="9" key="1">
    <citation type="submission" date="2021-12" db="EMBL/GenBank/DDBJ databases">
        <title>Black yeast isolated from Biological Soil Crust.</title>
        <authorList>
            <person name="Kurbessoian T."/>
        </authorList>
    </citation>
    <scope>NUCLEOTIDE SEQUENCE</scope>
    <source>
        <strain evidence="9">CCFEE 5208</strain>
    </source>
</reference>
<dbReference type="InterPro" id="IPR052073">
    <property type="entry name" value="Amide_Lactam_Regulators"/>
</dbReference>
<dbReference type="PANTHER" id="PTHR47171:SF4">
    <property type="entry name" value="ACETAMIDASE REGULATORY PROTEIN"/>
    <property type="match status" value="1"/>
</dbReference>
<keyword evidence="5" id="KW-0804">Transcription</keyword>